<sequence length="86" mass="9617">MTHTHKWLCTCRLRLVTGRFYSETGQPTEALLQVEASLVEGQRIKAHSEAEMLHFPSCNSEWSSAGGGRVWCSTKRCANSSGLIKY</sequence>
<reference evidence="1" key="1">
    <citation type="submission" date="2025-08" db="UniProtKB">
        <authorList>
            <consortium name="Ensembl"/>
        </authorList>
    </citation>
    <scope>IDENTIFICATION</scope>
</reference>
<dbReference type="Proteomes" id="UP000261600">
    <property type="component" value="Unplaced"/>
</dbReference>
<dbReference type="STRING" id="43700.ENSMALP00000001718"/>
<evidence type="ECO:0000313" key="2">
    <source>
        <dbReference type="Proteomes" id="UP000261600"/>
    </source>
</evidence>
<reference evidence="1" key="2">
    <citation type="submission" date="2025-09" db="UniProtKB">
        <authorList>
            <consortium name="Ensembl"/>
        </authorList>
    </citation>
    <scope>IDENTIFICATION</scope>
</reference>
<dbReference type="Ensembl" id="ENSMALT00000001769.1">
    <property type="protein sequence ID" value="ENSMALP00000001718.1"/>
    <property type="gene ID" value="ENSMALG00000001279.1"/>
</dbReference>
<protein>
    <submittedName>
        <fullName evidence="1">Uncharacterized protein</fullName>
    </submittedName>
</protein>
<evidence type="ECO:0000313" key="1">
    <source>
        <dbReference type="Ensembl" id="ENSMALP00000001718.1"/>
    </source>
</evidence>
<keyword evidence="2" id="KW-1185">Reference proteome</keyword>
<proteinExistence type="predicted"/>
<name>A0A3Q3ICW0_MONAL</name>
<organism evidence="1 2">
    <name type="scientific">Monopterus albus</name>
    <name type="common">Swamp eel</name>
    <dbReference type="NCBI Taxonomy" id="43700"/>
    <lineage>
        <taxon>Eukaryota</taxon>
        <taxon>Metazoa</taxon>
        <taxon>Chordata</taxon>
        <taxon>Craniata</taxon>
        <taxon>Vertebrata</taxon>
        <taxon>Euteleostomi</taxon>
        <taxon>Actinopterygii</taxon>
        <taxon>Neopterygii</taxon>
        <taxon>Teleostei</taxon>
        <taxon>Neoteleostei</taxon>
        <taxon>Acanthomorphata</taxon>
        <taxon>Anabantaria</taxon>
        <taxon>Synbranchiformes</taxon>
        <taxon>Synbranchidae</taxon>
        <taxon>Monopterus</taxon>
    </lineage>
</organism>
<accession>A0A3Q3ICW0</accession>
<dbReference type="AlphaFoldDB" id="A0A3Q3ICW0"/>